<protein>
    <submittedName>
        <fullName evidence="3">Membrane protein</fullName>
    </submittedName>
</protein>
<feature type="transmembrane region" description="Helical" evidence="1">
    <location>
        <begin position="280"/>
        <end position="300"/>
    </location>
</feature>
<keyword evidence="1" id="KW-0472">Membrane</keyword>
<keyword evidence="1" id="KW-0812">Transmembrane</keyword>
<dbReference type="RefSeq" id="WP_047197038.1">
    <property type="nucleotide sequence ID" value="NZ_CP011371.1"/>
</dbReference>
<feature type="domain" description="EamA" evidence="2">
    <location>
        <begin position="157"/>
        <end position="293"/>
    </location>
</feature>
<keyword evidence="1" id="KW-1133">Transmembrane helix</keyword>
<feature type="transmembrane region" description="Helical" evidence="1">
    <location>
        <begin position="188"/>
        <end position="209"/>
    </location>
</feature>
<dbReference type="KEGG" id="pbh:AAW51_5351"/>
<feature type="transmembrane region" description="Helical" evidence="1">
    <location>
        <begin position="73"/>
        <end position="92"/>
    </location>
</feature>
<keyword evidence="4" id="KW-1185">Reference proteome</keyword>
<proteinExistence type="predicted"/>
<dbReference type="InterPro" id="IPR037185">
    <property type="entry name" value="EmrE-like"/>
</dbReference>
<dbReference type="Proteomes" id="UP000035352">
    <property type="component" value="Chromosome"/>
</dbReference>
<reference evidence="3 4" key="1">
    <citation type="submission" date="2015-05" db="EMBL/GenBank/DDBJ databases">
        <authorList>
            <person name="Tang B."/>
            <person name="Yu Y."/>
        </authorList>
    </citation>
    <scope>NUCLEOTIDE SEQUENCE [LARGE SCALE GENOMIC DNA]</scope>
    <source>
        <strain evidence="3 4">DSM 7029</strain>
    </source>
</reference>
<feature type="transmembrane region" description="Helical" evidence="1">
    <location>
        <begin position="252"/>
        <end position="274"/>
    </location>
</feature>
<feature type="transmembrane region" description="Helical" evidence="1">
    <location>
        <begin position="98"/>
        <end position="120"/>
    </location>
</feature>
<dbReference type="STRING" id="413882.AAW51_5351"/>
<gene>
    <name evidence="3" type="ORF">AAW51_5351</name>
</gene>
<feature type="transmembrane region" description="Helical" evidence="1">
    <location>
        <begin position="221"/>
        <end position="240"/>
    </location>
</feature>
<dbReference type="PANTHER" id="PTHR22911">
    <property type="entry name" value="ACYL-MALONYL CONDENSING ENZYME-RELATED"/>
    <property type="match status" value="1"/>
</dbReference>
<dbReference type="OrthoDB" id="5295396at2"/>
<feature type="transmembrane region" description="Helical" evidence="1">
    <location>
        <begin position="156"/>
        <end position="176"/>
    </location>
</feature>
<dbReference type="AlphaFoldDB" id="A0A0G3BRJ8"/>
<dbReference type="PATRIC" id="fig|413882.6.peg.5599"/>
<dbReference type="Pfam" id="PF00892">
    <property type="entry name" value="EamA"/>
    <property type="match status" value="2"/>
</dbReference>
<feature type="transmembrane region" description="Helical" evidence="1">
    <location>
        <begin position="43"/>
        <end position="61"/>
    </location>
</feature>
<evidence type="ECO:0000313" key="3">
    <source>
        <dbReference type="EMBL" id="AKJ32042.1"/>
    </source>
</evidence>
<feature type="transmembrane region" description="Helical" evidence="1">
    <location>
        <begin position="12"/>
        <end position="31"/>
    </location>
</feature>
<organism evidence="3 4">
    <name type="scientific">Caldimonas brevitalea</name>
    <dbReference type="NCBI Taxonomy" id="413882"/>
    <lineage>
        <taxon>Bacteria</taxon>
        <taxon>Pseudomonadati</taxon>
        <taxon>Pseudomonadota</taxon>
        <taxon>Betaproteobacteria</taxon>
        <taxon>Burkholderiales</taxon>
        <taxon>Sphaerotilaceae</taxon>
        <taxon>Caldimonas</taxon>
    </lineage>
</organism>
<evidence type="ECO:0000259" key="2">
    <source>
        <dbReference type="Pfam" id="PF00892"/>
    </source>
</evidence>
<feature type="domain" description="EamA" evidence="2">
    <location>
        <begin position="14"/>
        <end position="143"/>
    </location>
</feature>
<evidence type="ECO:0000313" key="4">
    <source>
        <dbReference type="Proteomes" id="UP000035352"/>
    </source>
</evidence>
<feature type="transmembrane region" description="Helical" evidence="1">
    <location>
        <begin position="132"/>
        <end position="150"/>
    </location>
</feature>
<sequence length="308" mass="32133">MSATSVLPAATSPWPVLALLLNALVWGLSWWPFRVLQGHGLHPLWATVVVYGLAALAILAWRPGAAAQIVRQPALWLLALGSGATNAAFNWAVSIGDVVRVVLLFYLMPLWSVLLARVVLHEHFTPHTLLRVGLALAGAAIVLKPEGAAWPLPRGLADWLGLFGGFAFAFNSVMLRRLAPRTQEEGRAVAMLFGCVLVAGVLASALSAGGVAPWPPALQAGWAWVAVAMAGAFMLSNLAYQYGAARLPASVTSVVMLTEVVFASASSIAVGGAAPDGRTLLGALLIVGAALLAAVGPARWGRGRRRPG</sequence>
<dbReference type="InterPro" id="IPR000620">
    <property type="entry name" value="EamA_dom"/>
</dbReference>
<dbReference type="SUPFAM" id="SSF103481">
    <property type="entry name" value="Multidrug resistance efflux transporter EmrE"/>
    <property type="match status" value="2"/>
</dbReference>
<evidence type="ECO:0000256" key="1">
    <source>
        <dbReference type="SAM" id="Phobius"/>
    </source>
</evidence>
<accession>A0A0G3BRJ8</accession>
<dbReference type="EMBL" id="CP011371">
    <property type="protein sequence ID" value="AKJ32042.1"/>
    <property type="molecule type" value="Genomic_DNA"/>
</dbReference>
<name>A0A0G3BRJ8_9BURK</name>
<dbReference type="GO" id="GO:0016020">
    <property type="term" value="C:membrane"/>
    <property type="evidence" value="ECO:0007669"/>
    <property type="project" value="InterPro"/>
</dbReference>